<feature type="transmembrane region" description="Helical" evidence="1">
    <location>
        <begin position="57"/>
        <end position="78"/>
    </location>
</feature>
<proteinExistence type="predicted"/>
<keyword evidence="1" id="KW-0472">Membrane</keyword>
<sequence>MVRGRVRLEGVASGIGFLYALTQLSPNNVLFYVSLSMLFVSVAILPKNRPEWYQRSLIVVGGIGAGFGGLALSLGPFLDGEYVRMLPWLFIGLCGFLVPILEEDVLKLLPGGIVVSGAVSVVESSVWFAVLALVFLVLTISYRFTLRDRLTS</sequence>
<accession>A0ABD5PHG5</accession>
<dbReference type="EMBL" id="JBHSDS010000010">
    <property type="protein sequence ID" value="MFC4360132.1"/>
    <property type="molecule type" value="Genomic_DNA"/>
</dbReference>
<organism evidence="2 3">
    <name type="scientific">Halobium salinum</name>
    <dbReference type="NCBI Taxonomy" id="1364940"/>
    <lineage>
        <taxon>Archaea</taxon>
        <taxon>Methanobacteriati</taxon>
        <taxon>Methanobacteriota</taxon>
        <taxon>Stenosarchaea group</taxon>
        <taxon>Halobacteria</taxon>
        <taxon>Halobacteriales</taxon>
        <taxon>Haloferacaceae</taxon>
        <taxon>Halobium</taxon>
    </lineage>
</organism>
<gene>
    <name evidence="2" type="ORF">ACFO0N_19455</name>
</gene>
<evidence type="ECO:0000313" key="2">
    <source>
        <dbReference type="EMBL" id="MFC4360132.1"/>
    </source>
</evidence>
<dbReference type="AlphaFoldDB" id="A0ABD5PHG5"/>
<keyword evidence="3" id="KW-1185">Reference proteome</keyword>
<keyword evidence="1" id="KW-1133">Transmembrane helix</keyword>
<evidence type="ECO:0008006" key="4">
    <source>
        <dbReference type="Google" id="ProtNLM"/>
    </source>
</evidence>
<feature type="transmembrane region" description="Helical" evidence="1">
    <location>
        <begin position="29"/>
        <end position="45"/>
    </location>
</feature>
<feature type="transmembrane region" description="Helical" evidence="1">
    <location>
        <begin position="113"/>
        <end position="142"/>
    </location>
</feature>
<name>A0ABD5PHG5_9EURY</name>
<evidence type="ECO:0000313" key="3">
    <source>
        <dbReference type="Proteomes" id="UP001595921"/>
    </source>
</evidence>
<keyword evidence="1" id="KW-0812">Transmembrane</keyword>
<protein>
    <recommendedName>
        <fullName evidence="4">ABC-2 type transport system permease protein</fullName>
    </recommendedName>
</protein>
<comment type="caution">
    <text evidence="2">The sequence shown here is derived from an EMBL/GenBank/DDBJ whole genome shotgun (WGS) entry which is preliminary data.</text>
</comment>
<dbReference type="Proteomes" id="UP001595921">
    <property type="component" value="Unassembled WGS sequence"/>
</dbReference>
<evidence type="ECO:0000256" key="1">
    <source>
        <dbReference type="SAM" id="Phobius"/>
    </source>
</evidence>
<reference evidence="2 3" key="1">
    <citation type="journal article" date="2019" name="Int. J. Syst. Evol. Microbiol.">
        <title>The Global Catalogue of Microorganisms (GCM) 10K type strain sequencing project: providing services to taxonomists for standard genome sequencing and annotation.</title>
        <authorList>
            <consortium name="The Broad Institute Genomics Platform"/>
            <consortium name="The Broad Institute Genome Sequencing Center for Infectious Disease"/>
            <person name="Wu L."/>
            <person name="Ma J."/>
        </authorList>
    </citation>
    <scope>NUCLEOTIDE SEQUENCE [LARGE SCALE GENOMIC DNA]</scope>
    <source>
        <strain evidence="2 3">CGMCC 1.12553</strain>
    </source>
</reference>
<feature type="transmembrane region" description="Helical" evidence="1">
    <location>
        <begin position="84"/>
        <end position="101"/>
    </location>
</feature>
<dbReference type="RefSeq" id="WP_267623173.1">
    <property type="nucleotide sequence ID" value="NZ_JAODIW010000008.1"/>
</dbReference>